<reference evidence="1 2" key="1">
    <citation type="submission" date="2005-12" db="EMBL/GenBank/DDBJ databases">
        <authorList>
            <person name="Moran M.A."/>
            <person name="Ferriera S."/>
            <person name="Johnson J."/>
            <person name="Kravitz S."/>
            <person name="Halpern A."/>
            <person name="Remington K."/>
            <person name="Beeson K."/>
            <person name="Tran B."/>
            <person name="Rogers Y.-H."/>
            <person name="Friedman R."/>
            <person name="Venter J.C."/>
        </authorList>
    </citation>
    <scope>NUCLEOTIDE SEQUENCE [LARGE SCALE GENOMIC DNA]</scope>
    <source>
        <strain evidence="2">ATCC BAA-591 / DSM 15170 / ISM</strain>
    </source>
</reference>
<evidence type="ECO:0000313" key="2">
    <source>
        <dbReference type="Proteomes" id="UP000005954"/>
    </source>
</evidence>
<comment type="caution">
    <text evidence="1">The sequence shown here is derived from an EMBL/GenBank/DDBJ whole genome shotgun (WGS) entry which is preliminary data.</text>
</comment>
<protein>
    <submittedName>
        <fullName evidence="1">Uncharacterized protein</fullName>
    </submittedName>
</protein>
<sequence>MKASSLQVVDADDIEIYPISSTERLDSHYFVPWNLKRWRGSEFRRFGYADPEVGWFGMELFFLAQDETPIGTLPCDDEALAFLLRIPPTRWRELNSRDVSPLHGWHRVHCDNGQVRLAHPVVTEVAREALGSRKRNGARNADERMRKRLGTIIGHLKALPGAARIAEMEERVNAISDWIEAQYPGGSATLKRVREALNDLSSRQ</sequence>
<dbReference type="Proteomes" id="UP000005954">
    <property type="component" value="Unassembled WGS sequence"/>
</dbReference>
<dbReference type="STRING" id="89187.ISM_12735"/>
<evidence type="ECO:0000313" key="1">
    <source>
        <dbReference type="EMBL" id="EAP75731.1"/>
    </source>
</evidence>
<keyword evidence="2" id="KW-1185">Reference proteome</keyword>
<dbReference type="HOGENOM" id="CLU_1304094_0_0_5"/>
<dbReference type="eggNOG" id="ENOG5032U16">
    <property type="taxonomic scope" value="Bacteria"/>
</dbReference>
<name>A3SMP1_ROSNI</name>
<proteinExistence type="predicted"/>
<dbReference type="RefSeq" id="WP_009814556.1">
    <property type="nucleotide sequence ID" value="NZ_CH724156.1"/>
</dbReference>
<organism evidence="1 2">
    <name type="scientific">Roseovarius nubinhibens (strain ATCC BAA-591 / DSM 15170 / ISM)</name>
    <dbReference type="NCBI Taxonomy" id="89187"/>
    <lineage>
        <taxon>Bacteria</taxon>
        <taxon>Pseudomonadati</taxon>
        <taxon>Pseudomonadota</taxon>
        <taxon>Alphaproteobacteria</taxon>
        <taxon>Rhodobacterales</taxon>
        <taxon>Roseobacteraceae</taxon>
        <taxon>Roseovarius</taxon>
    </lineage>
</organism>
<dbReference type="AlphaFoldDB" id="A3SMP1"/>
<gene>
    <name evidence="1" type="ORF">ISM_12735</name>
</gene>
<accession>A3SMP1</accession>
<dbReference type="EMBL" id="AALY01000002">
    <property type="protein sequence ID" value="EAP75731.1"/>
    <property type="molecule type" value="Genomic_DNA"/>
</dbReference>
<dbReference type="OrthoDB" id="7828060at2"/>